<evidence type="ECO:0000313" key="2">
    <source>
        <dbReference type="EMBL" id="CAE8618702.1"/>
    </source>
</evidence>
<keyword evidence="3" id="KW-1185">Reference proteome</keyword>
<dbReference type="Proteomes" id="UP000654075">
    <property type="component" value="Unassembled WGS sequence"/>
</dbReference>
<reference evidence="2" key="1">
    <citation type="submission" date="2021-02" db="EMBL/GenBank/DDBJ databases">
        <authorList>
            <person name="Dougan E. K."/>
            <person name="Rhodes N."/>
            <person name="Thang M."/>
            <person name="Chan C."/>
        </authorList>
    </citation>
    <scope>NUCLEOTIDE SEQUENCE</scope>
</reference>
<evidence type="ECO:0000313" key="3">
    <source>
        <dbReference type="Proteomes" id="UP000654075"/>
    </source>
</evidence>
<dbReference type="AlphaFoldDB" id="A0A813G7N0"/>
<accession>A0A813G7N0</accession>
<gene>
    <name evidence="2" type="ORF">PGLA1383_LOCUS36305</name>
</gene>
<name>A0A813G7N0_POLGL</name>
<comment type="caution">
    <text evidence="2">The sequence shown here is derived from an EMBL/GenBank/DDBJ whole genome shotgun (WGS) entry which is preliminary data.</text>
</comment>
<sequence>MALQRHLLHLCLAVLLESSAQPVRLGDLARFLQNTAGGEFWRDPGAQNTGERRDVATGLSVIDLSHCASGPGVVSSVASLTQQQQQEQQP</sequence>
<proteinExistence type="predicted"/>
<organism evidence="2 3">
    <name type="scientific">Polarella glacialis</name>
    <name type="common">Dinoflagellate</name>
    <dbReference type="NCBI Taxonomy" id="89957"/>
    <lineage>
        <taxon>Eukaryota</taxon>
        <taxon>Sar</taxon>
        <taxon>Alveolata</taxon>
        <taxon>Dinophyceae</taxon>
        <taxon>Suessiales</taxon>
        <taxon>Suessiaceae</taxon>
        <taxon>Polarella</taxon>
    </lineage>
</organism>
<evidence type="ECO:0000256" key="1">
    <source>
        <dbReference type="SAM" id="SignalP"/>
    </source>
</evidence>
<feature type="signal peptide" evidence="1">
    <location>
        <begin position="1"/>
        <end position="20"/>
    </location>
</feature>
<feature type="chain" id="PRO_5032280735" evidence="1">
    <location>
        <begin position="21"/>
        <end position="90"/>
    </location>
</feature>
<keyword evidence="1" id="KW-0732">Signal</keyword>
<protein>
    <submittedName>
        <fullName evidence="2">Uncharacterized protein</fullName>
    </submittedName>
</protein>
<dbReference type="EMBL" id="CAJNNV010026639">
    <property type="protein sequence ID" value="CAE8618702.1"/>
    <property type="molecule type" value="Genomic_DNA"/>
</dbReference>